<keyword evidence="4" id="KW-1185">Reference proteome</keyword>
<dbReference type="SUPFAM" id="SSF51395">
    <property type="entry name" value="FMN-linked oxidoreductases"/>
    <property type="match status" value="1"/>
</dbReference>
<evidence type="ECO:0000259" key="2">
    <source>
        <dbReference type="Pfam" id="PF00724"/>
    </source>
</evidence>
<dbReference type="RefSeq" id="WP_222623397.1">
    <property type="nucleotide sequence ID" value="NZ_CP031320.1"/>
</dbReference>
<feature type="domain" description="NADH:flavin oxidoreductase/NADH oxidase N-terminal" evidence="2">
    <location>
        <begin position="38"/>
        <end position="266"/>
    </location>
</feature>
<dbReference type="Gene3D" id="3.20.20.70">
    <property type="entry name" value="Aldolase class I"/>
    <property type="match status" value="1"/>
</dbReference>
<evidence type="ECO:0000313" key="3">
    <source>
        <dbReference type="EMBL" id="AXK36815.1"/>
    </source>
</evidence>
<dbReference type="InterPro" id="IPR001155">
    <property type="entry name" value="OxRdtase_FMN_N"/>
</dbReference>
<dbReference type="GO" id="GO:0016491">
    <property type="term" value="F:oxidoreductase activity"/>
    <property type="evidence" value="ECO:0007669"/>
    <property type="project" value="InterPro"/>
</dbReference>
<organism evidence="3 4">
    <name type="scientific">Streptomyces armeniacus</name>
    <dbReference type="NCBI Taxonomy" id="83291"/>
    <lineage>
        <taxon>Bacteria</taxon>
        <taxon>Bacillati</taxon>
        <taxon>Actinomycetota</taxon>
        <taxon>Actinomycetes</taxon>
        <taxon>Kitasatosporales</taxon>
        <taxon>Streptomycetaceae</taxon>
        <taxon>Streptomyces</taxon>
    </lineage>
</organism>
<dbReference type="EMBL" id="CP031320">
    <property type="protein sequence ID" value="AXK36815.1"/>
    <property type="molecule type" value="Genomic_DNA"/>
</dbReference>
<dbReference type="InterPro" id="IPR045247">
    <property type="entry name" value="Oye-like"/>
</dbReference>
<dbReference type="GO" id="GO:0010181">
    <property type="term" value="F:FMN binding"/>
    <property type="evidence" value="ECO:0007669"/>
    <property type="project" value="InterPro"/>
</dbReference>
<feature type="compositionally biased region" description="Low complexity" evidence="1">
    <location>
        <begin position="8"/>
        <end position="32"/>
    </location>
</feature>
<evidence type="ECO:0000256" key="1">
    <source>
        <dbReference type="SAM" id="MobiDB-lite"/>
    </source>
</evidence>
<dbReference type="AlphaFoldDB" id="A0A345XYU9"/>
<feature type="region of interest" description="Disordered" evidence="1">
    <location>
        <begin position="1"/>
        <end position="32"/>
    </location>
</feature>
<dbReference type="KEGG" id="sarm:DVA86_34000"/>
<feature type="region of interest" description="Disordered" evidence="1">
    <location>
        <begin position="140"/>
        <end position="168"/>
    </location>
</feature>
<reference evidence="3 4" key="1">
    <citation type="submission" date="2018-07" db="EMBL/GenBank/DDBJ databases">
        <title>Draft genome of the type strain Streptomyces armeniacus ATCC 15676.</title>
        <authorList>
            <person name="Labana P."/>
            <person name="Gosse J.T."/>
            <person name="Boddy C.N."/>
        </authorList>
    </citation>
    <scope>NUCLEOTIDE SEQUENCE [LARGE SCALE GENOMIC DNA]</scope>
    <source>
        <strain evidence="3 4">ATCC 15676</strain>
    </source>
</reference>
<name>A0A345XYU9_9ACTN</name>
<dbReference type="PANTHER" id="PTHR22893:SF91">
    <property type="entry name" value="NADPH DEHYDROGENASE 2-RELATED"/>
    <property type="match status" value="1"/>
</dbReference>
<accession>A0A345XYU9</accession>
<dbReference type="PANTHER" id="PTHR22893">
    <property type="entry name" value="NADH OXIDOREDUCTASE-RELATED"/>
    <property type="match status" value="1"/>
</dbReference>
<dbReference type="InterPro" id="IPR013785">
    <property type="entry name" value="Aldolase_TIM"/>
</dbReference>
<sequence length="347" mass="36948">MTTTRTTAPDAQGADNDAQDAESAQSAPAAPGARTAALLRPYELGGLRLPNRVVMAPITRARATNPHLAPTALHAAYYAQRATAGLIVTEGTWTSPRAVGFPHVPGIHTDRQVTAWRRVTDLVHALGGRIVLQLWHAGANSHPDHHHGAPPAGPSPVNPGERVFTGGGFQRTVTPRELTAADIAATVAEYGAAARNARRAGFDGVEVAANGSMLLPQFLNPRLNHRTDAYGTRRERLLLEVVDAVAEPWDGQCVGIRLSPYWTADDVFTADARTRATYPYTADDETLAAYDELVTELNNHPPSYLHLRGPAPTAPGAARVVRVRVARCQFTAEGEAGDEVGVGDVVA</sequence>
<gene>
    <name evidence="3" type="ORF">DVA86_34000</name>
</gene>
<dbReference type="Proteomes" id="UP000254425">
    <property type="component" value="Chromosome"/>
</dbReference>
<proteinExistence type="predicted"/>
<evidence type="ECO:0000313" key="4">
    <source>
        <dbReference type="Proteomes" id="UP000254425"/>
    </source>
</evidence>
<protein>
    <submittedName>
        <fullName evidence="3">Alkene reductase</fullName>
    </submittedName>
</protein>
<dbReference type="Pfam" id="PF00724">
    <property type="entry name" value="Oxidored_FMN"/>
    <property type="match status" value="1"/>
</dbReference>